<evidence type="ECO:0000313" key="2">
    <source>
        <dbReference type="EMBL" id="MED5051520.1"/>
    </source>
</evidence>
<sequence>MKWKVAFFGLLAINMVIVVSLLFLILQPSSTKLPAPKAVKGATFLVHSSKKDVNILLNDYLKEKTKNSSLSYRVWIDDRVYVASQVPLFSRNVDLTVSFVPKIVKGGNLELRDPDLSLGEWQLPVNYTLSYLQKHAKLPDEVMIEPDAHRIYIDLANIQLKNGYRITAKEFDLEHDKIVFALTVPVK</sequence>
<keyword evidence="1" id="KW-1133">Transmembrane helix</keyword>
<dbReference type="RefSeq" id="WP_328217748.1">
    <property type="nucleotide sequence ID" value="NZ_JARTLI010000007.1"/>
</dbReference>
<dbReference type="AlphaFoldDB" id="A0ABD5IUS4"/>
<dbReference type="EMBL" id="JARTLI010000007">
    <property type="protein sequence ID" value="MED5051520.1"/>
    <property type="molecule type" value="Genomic_DNA"/>
</dbReference>
<feature type="transmembrane region" description="Helical" evidence="1">
    <location>
        <begin position="6"/>
        <end position="26"/>
    </location>
</feature>
<evidence type="ECO:0000313" key="3">
    <source>
        <dbReference type="Proteomes" id="UP001339962"/>
    </source>
</evidence>
<protein>
    <submittedName>
        <fullName evidence="2">YpmS family protein</fullName>
    </submittedName>
</protein>
<name>A0ABD5IUS4_9BACL</name>
<keyword evidence="1" id="KW-0812">Transmembrane</keyword>
<dbReference type="Pfam" id="PF09911">
    <property type="entry name" value="DUF2140"/>
    <property type="match status" value="1"/>
</dbReference>
<dbReference type="InterPro" id="IPR018672">
    <property type="entry name" value="DUF2140"/>
</dbReference>
<keyword evidence="1" id="KW-0472">Membrane</keyword>
<reference evidence="2 3" key="1">
    <citation type="submission" date="2023-03" db="EMBL/GenBank/DDBJ databases">
        <title>Bacillus Genome Sequencing.</title>
        <authorList>
            <person name="Dunlap C."/>
        </authorList>
    </citation>
    <scope>NUCLEOTIDE SEQUENCE [LARGE SCALE GENOMIC DNA]</scope>
    <source>
        <strain evidence="2 3">NRS-38</strain>
    </source>
</reference>
<proteinExistence type="predicted"/>
<gene>
    <name evidence="2" type="ORF">P9850_06545</name>
</gene>
<dbReference type="Proteomes" id="UP001339962">
    <property type="component" value="Unassembled WGS sequence"/>
</dbReference>
<organism evidence="2 3">
    <name type="scientific">Anoxybacteroides rupiense</name>
    <dbReference type="NCBI Taxonomy" id="311460"/>
    <lineage>
        <taxon>Bacteria</taxon>
        <taxon>Bacillati</taxon>
        <taxon>Bacillota</taxon>
        <taxon>Bacilli</taxon>
        <taxon>Bacillales</taxon>
        <taxon>Anoxybacillaceae</taxon>
        <taxon>Anoxybacteroides</taxon>
    </lineage>
</organism>
<comment type="caution">
    <text evidence="2">The sequence shown here is derived from an EMBL/GenBank/DDBJ whole genome shotgun (WGS) entry which is preliminary data.</text>
</comment>
<evidence type="ECO:0000256" key="1">
    <source>
        <dbReference type="SAM" id="Phobius"/>
    </source>
</evidence>
<accession>A0ABD5IUS4</accession>